<dbReference type="SUPFAM" id="SSF47576">
    <property type="entry name" value="Calponin-homology domain, CH-domain"/>
    <property type="match status" value="1"/>
</dbReference>
<feature type="compositionally biased region" description="Low complexity" evidence="13">
    <location>
        <begin position="797"/>
        <end position="806"/>
    </location>
</feature>
<evidence type="ECO:0000313" key="16">
    <source>
        <dbReference type="Proteomes" id="UP001244341"/>
    </source>
</evidence>
<gene>
    <name evidence="15" type="ORF">OEZ85_014203</name>
</gene>
<dbReference type="SMART" id="SM00033">
    <property type="entry name" value="CH"/>
    <property type="match status" value="2"/>
</dbReference>
<keyword evidence="11" id="KW-0539">Nucleus</keyword>
<dbReference type="InterPro" id="IPR051185">
    <property type="entry name" value="ASPM"/>
</dbReference>
<evidence type="ECO:0000313" key="15">
    <source>
        <dbReference type="EMBL" id="WIA17340.1"/>
    </source>
</evidence>
<evidence type="ECO:0000256" key="10">
    <source>
        <dbReference type="ARBA" id="ARBA00023203"/>
    </source>
</evidence>
<evidence type="ECO:0000256" key="4">
    <source>
        <dbReference type="ARBA" id="ARBA00022553"/>
    </source>
</evidence>
<dbReference type="CDD" id="cd21223">
    <property type="entry name" value="CH_ASPM_rpt1"/>
    <property type="match status" value="1"/>
</dbReference>
<evidence type="ECO:0000256" key="8">
    <source>
        <dbReference type="ARBA" id="ARBA00022860"/>
    </source>
</evidence>
<keyword evidence="12" id="KW-0131">Cell cycle</keyword>
<dbReference type="PROSITE" id="PS50021">
    <property type="entry name" value="CH"/>
    <property type="match status" value="1"/>
</dbReference>
<dbReference type="InterPro" id="IPR001715">
    <property type="entry name" value="CH_dom"/>
</dbReference>
<dbReference type="Gene3D" id="2.60.40.10">
    <property type="entry name" value="Immunoglobulins"/>
    <property type="match status" value="1"/>
</dbReference>
<dbReference type="SUPFAM" id="SSF52540">
    <property type="entry name" value="P-loop containing nucleoside triphosphate hydrolases"/>
    <property type="match status" value="1"/>
</dbReference>
<dbReference type="InterPro" id="IPR001589">
    <property type="entry name" value="Actinin_actin-bd_CS"/>
</dbReference>
<feature type="domain" description="Calponin-homology (CH)" evidence="14">
    <location>
        <begin position="499"/>
        <end position="639"/>
    </location>
</feature>
<dbReference type="PROSITE" id="PS50096">
    <property type="entry name" value="IQ"/>
    <property type="match status" value="5"/>
</dbReference>
<dbReference type="Gene3D" id="1.10.418.10">
    <property type="entry name" value="Calponin-like domain"/>
    <property type="match status" value="2"/>
</dbReference>
<dbReference type="Gene3D" id="1.20.5.190">
    <property type="match status" value="2"/>
</dbReference>
<evidence type="ECO:0000256" key="1">
    <source>
        <dbReference type="ARBA" id="ARBA00004123"/>
    </source>
</evidence>
<sequence>MSLDADSESQWQQAKAGEPTSDVTQDETIVNAVLQLQLFCQHPTLDFGTVAVGSRKTLYLKAENSTLLNQHLAAEKVPVQDGFSLSEDPALPGAASLNWSSSVIPHSSVVLPVSWQPSAAGAVSKLLILKLDGKHRLQVKLRLKAPGSAAAAGAAAAAAAAGARPSAAGKLGGPAPLTAAARQEARRMVNSTGAGAAAGGMFSPASPAGGSRLVAADVGSPADETRSVGRGVTAGRQSLAKGPINRSGRPASASAASVAKVPSTARKTFKFYHTELWMNKQDRAFTGWLNHLLLPFTPEYLRAASEGDTSAALSDLRLAARVKGAMLACYRNDQEVHDTMVKVENCIDAGKLRMKPEVVMFEDLVQRRQALDVLMSYNPFWLHIAVEVVAQKAFKPEVAPAAPATPGTPAAAGMRRQPGFSEAMRSFLLRDVLSDPELAAEMDAGKGAAHFNMQQYQAELGSLMLKRFLLLVLLLDRAATVLSGPLRTPLLFRLNCSIKSSKEVVMQFLHGRLVGEGNVGRHLELLGYKLSHSQSPLMEFPFAISNLAVDLRDGLRLIKVAEVLTGADDLLAQSRFPSERRPMQLHNTSVALSALAAAGVPLHALPTSSGLVNLKPEDIVDGDRERTLALLWAASRTLQLGSLLRVTTLRAEVQRVLARVRQSGTRPLVPAAAAAGGRRSDGRGGVLLQAPLGVYMNDELLATLMDWVQAVCRAYDVSVANFTNCFGDGVVLCLLVHYYLPNAIDIGQIYVTKQRKEAAAGPSHRLTNDLGPDSDDQSLLDGAASIATASQLGFGQQQQQQPFGAAPGPPPSVANSVALPNGRDAWNSRGGGASWYAEFDASSFAAAEDPAAEDNRGIAGNFRVVHRAAKALGGVPEMLSSKDFAEHGPDERAVILYVAFLCGRLLECSKDDRAAHIIQRAWRQSRANTAGMGRANLAKWVAAASVIQRCVRGWLFRRRMRQWLAGRVEAAVVLQACWRGRQARAQLEQLAGSCITIQRAWRAVLVQREARRQQAAALIQRCWRAHRVAQADEWMRQFLDNCLEACRALKQARQQKQLAALKLQATWRMVLARRQLAAARAAAATLQAAWRGRQQRLRRQRAAFLAQKRAAVTLQAAVRAWQQRNR</sequence>
<dbReference type="InterPro" id="IPR036872">
    <property type="entry name" value="CH_dom_sf"/>
</dbReference>
<dbReference type="CDD" id="cd23767">
    <property type="entry name" value="IQCD"/>
    <property type="match status" value="1"/>
</dbReference>
<keyword evidence="8" id="KW-0112">Calmodulin-binding</keyword>
<dbReference type="Pfam" id="PF15780">
    <property type="entry name" value="ASH"/>
    <property type="match status" value="1"/>
</dbReference>
<evidence type="ECO:0000259" key="14">
    <source>
        <dbReference type="PROSITE" id="PS50021"/>
    </source>
</evidence>
<evidence type="ECO:0000256" key="7">
    <source>
        <dbReference type="ARBA" id="ARBA00022776"/>
    </source>
</evidence>
<evidence type="ECO:0000256" key="9">
    <source>
        <dbReference type="ARBA" id="ARBA00023054"/>
    </source>
</evidence>
<organism evidence="15 16">
    <name type="scientific">Tetradesmus obliquus</name>
    <name type="common">Green alga</name>
    <name type="synonym">Acutodesmus obliquus</name>
    <dbReference type="NCBI Taxonomy" id="3088"/>
    <lineage>
        <taxon>Eukaryota</taxon>
        <taxon>Viridiplantae</taxon>
        <taxon>Chlorophyta</taxon>
        <taxon>core chlorophytes</taxon>
        <taxon>Chlorophyceae</taxon>
        <taxon>CS clade</taxon>
        <taxon>Sphaeropleales</taxon>
        <taxon>Scenedesmaceae</taxon>
        <taxon>Tetradesmus</taxon>
    </lineage>
</organism>
<dbReference type="InterPro" id="IPR031549">
    <property type="entry name" value="ASH"/>
</dbReference>
<proteinExistence type="predicted"/>
<keyword evidence="7" id="KW-0498">Mitosis</keyword>
<dbReference type="InterPro" id="IPR013783">
    <property type="entry name" value="Ig-like_fold"/>
</dbReference>
<dbReference type="SMART" id="SM00015">
    <property type="entry name" value="IQ"/>
    <property type="match status" value="6"/>
</dbReference>
<reference evidence="15 16" key="1">
    <citation type="submission" date="2023-05" db="EMBL/GenBank/DDBJ databases">
        <title>A 100% complete, gapless, phased diploid assembly of the Scenedesmus obliquus UTEX 3031 genome.</title>
        <authorList>
            <person name="Biondi T.C."/>
            <person name="Hanschen E.R."/>
            <person name="Kwon T."/>
            <person name="Eng W."/>
            <person name="Kruse C.P.S."/>
            <person name="Koehler S.I."/>
            <person name="Kunde Y."/>
            <person name="Gleasner C.D."/>
            <person name="You Mak K.T."/>
            <person name="Polle J."/>
            <person name="Hovde B.T."/>
            <person name="Starkenburg S.R."/>
        </authorList>
    </citation>
    <scope>NUCLEOTIDE SEQUENCE [LARGE SCALE GENOMIC DNA]</scope>
    <source>
        <strain evidence="15 16">DOE0152z</strain>
    </source>
</reference>
<dbReference type="Pfam" id="PF00307">
    <property type="entry name" value="CH"/>
    <property type="match status" value="2"/>
</dbReference>
<accession>A0ABY8U7N7</accession>
<dbReference type="Pfam" id="PF00612">
    <property type="entry name" value="IQ"/>
    <property type="match status" value="5"/>
</dbReference>
<dbReference type="InterPro" id="IPR000048">
    <property type="entry name" value="IQ_motif_EF-hand-BS"/>
</dbReference>
<dbReference type="PROSITE" id="PS00019">
    <property type="entry name" value="ACTININ_1"/>
    <property type="match status" value="1"/>
</dbReference>
<dbReference type="PANTHER" id="PTHR22706">
    <property type="entry name" value="ASSEMBLY FACTOR FOR SPINDLE MICROTUBULES"/>
    <property type="match status" value="1"/>
</dbReference>
<protein>
    <recommendedName>
        <fullName evidence="14">Calponin-homology (CH) domain-containing protein</fullName>
    </recommendedName>
</protein>
<evidence type="ECO:0000256" key="13">
    <source>
        <dbReference type="SAM" id="MobiDB-lite"/>
    </source>
</evidence>
<keyword evidence="6" id="KW-0677">Repeat</keyword>
<comment type="subcellular location">
    <subcellularLocation>
        <location evidence="2">Cytoplasm</location>
    </subcellularLocation>
    <subcellularLocation>
        <location evidence="1">Nucleus</location>
    </subcellularLocation>
</comment>
<dbReference type="EMBL" id="CP126215">
    <property type="protein sequence ID" value="WIA17340.1"/>
    <property type="molecule type" value="Genomic_DNA"/>
</dbReference>
<evidence type="ECO:0000256" key="6">
    <source>
        <dbReference type="ARBA" id="ARBA00022737"/>
    </source>
</evidence>
<dbReference type="Proteomes" id="UP001244341">
    <property type="component" value="Chromosome 8b"/>
</dbReference>
<feature type="region of interest" description="Disordered" evidence="13">
    <location>
        <begin position="797"/>
        <end position="821"/>
    </location>
</feature>
<keyword evidence="4" id="KW-0597">Phosphoprotein</keyword>
<evidence type="ECO:0000256" key="12">
    <source>
        <dbReference type="ARBA" id="ARBA00023306"/>
    </source>
</evidence>
<evidence type="ECO:0000256" key="2">
    <source>
        <dbReference type="ARBA" id="ARBA00004496"/>
    </source>
</evidence>
<evidence type="ECO:0000256" key="11">
    <source>
        <dbReference type="ARBA" id="ARBA00023242"/>
    </source>
</evidence>
<keyword evidence="16" id="KW-1185">Reference proteome</keyword>
<keyword evidence="5" id="KW-0132">Cell division</keyword>
<dbReference type="InterPro" id="IPR027417">
    <property type="entry name" value="P-loop_NTPase"/>
</dbReference>
<evidence type="ECO:0000256" key="3">
    <source>
        <dbReference type="ARBA" id="ARBA00022490"/>
    </source>
</evidence>
<keyword evidence="9" id="KW-0175">Coiled coil</keyword>
<keyword evidence="3" id="KW-0963">Cytoplasm</keyword>
<keyword evidence="10" id="KW-0009">Actin-binding</keyword>
<name>A0ABY8U7N7_TETOB</name>
<dbReference type="PANTHER" id="PTHR22706:SF1">
    <property type="entry name" value="ASSEMBLY FACTOR FOR SPINDLE MICROTUBULES"/>
    <property type="match status" value="1"/>
</dbReference>
<evidence type="ECO:0000256" key="5">
    <source>
        <dbReference type="ARBA" id="ARBA00022618"/>
    </source>
</evidence>
<feature type="region of interest" description="Disordered" evidence="13">
    <location>
        <begin position="1"/>
        <end position="23"/>
    </location>
</feature>